<dbReference type="Proteomes" id="UP001621964">
    <property type="component" value="Unassembled WGS sequence"/>
</dbReference>
<gene>
    <name evidence="1" type="ORF">ACI43T_04545</name>
</gene>
<accession>A0ABW8Q3R5</accession>
<dbReference type="EMBL" id="JBJGEB010000003">
    <property type="protein sequence ID" value="MFK7641768.1"/>
    <property type="molecule type" value="Genomic_DNA"/>
</dbReference>
<reference evidence="1 2" key="1">
    <citation type="submission" date="2024-11" db="EMBL/GenBank/DDBJ databases">
        <authorList>
            <person name="Mikucki A.G."/>
            <person name="Kahler C.M."/>
        </authorList>
    </citation>
    <scope>NUCLEOTIDE SEQUENCE [LARGE SCALE GENOMIC DNA]</scope>
    <source>
        <strain evidence="1 2">EXNM717</strain>
    </source>
</reference>
<dbReference type="RefSeq" id="WP_405385657.1">
    <property type="nucleotide sequence ID" value="NZ_JBJGEB010000003.1"/>
</dbReference>
<evidence type="ECO:0000313" key="2">
    <source>
        <dbReference type="Proteomes" id="UP001621964"/>
    </source>
</evidence>
<protein>
    <submittedName>
        <fullName evidence="1">Uncharacterized protein</fullName>
    </submittedName>
</protein>
<organism evidence="1 2">
    <name type="scientific">Neisseria oralis</name>
    <dbReference type="NCBI Taxonomy" id="1107316"/>
    <lineage>
        <taxon>Bacteria</taxon>
        <taxon>Pseudomonadati</taxon>
        <taxon>Pseudomonadota</taxon>
        <taxon>Betaproteobacteria</taxon>
        <taxon>Neisseriales</taxon>
        <taxon>Neisseriaceae</taxon>
        <taxon>Neisseria</taxon>
    </lineage>
</organism>
<keyword evidence="2" id="KW-1185">Reference proteome</keyword>
<name>A0ABW8Q3R5_9NEIS</name>
<evidence type="ECO:0000313" key="1">
    <source>
        <dbReference type="EMBL" id="MFK7641768.1"/>
    </source>
</evidence>
<sequence>MEPKGGLAIWKQPALEPAVFRAKSASAIVYFEKKGGISGGCGYGGFRLQSGFSFKQ</sequence>
<proteinExistence type="predicted"/>
<comment type="caution">
    <text evidence="1">The sequence shown here is derived from an EMBL/GenBank/DDBJ whole genome shotgun (WGS) entry which is preliminary data.</text>
</comment>